<evidence type="ECO:0000313" key="2">
    <source>
        <dbReference type="EMBL" id="RKP16422.1"/>
    </source>
</evidence>
<accession>A0A075AMG3</accession>
<dbReference type="Proteomes" id="UP000281549">
    <property type="component" value="Unassembled WGS sequence"/>
</dbReference>
<keyword evidence="3" id="KW-1185">Reference proteome</keyword>
<reference evidence="1 3" key="1">
    <citation type="journal article" date="2013" name="Curr. Biol.">
        <title>Shared signatures of parasitism and phylogenomics unite Cryptomycota and microsporidia.</title>
        <authorList>
            <person name="James T.Y."/>
            <person name="Pelin A."/>
            <person name="Bonen L."/>
            <person name="Ahrendt S."/>
            <person name="Sain D."/>
            <person name="Corradi N."/>
            <person name="Stajich J.E."/>
        </authorList>
    </citation>
    <scope>NUCLEOTIDE SEQUENCE [LARGE SCALE GENOMIC DNA]</scope>
    <source>
        <strain evidence="1 3">CSF55</strain>
        <strain evidence="1 3">CSF55</strain>
    </source>
</reference>
<sequence length="160" mass="18348">MSPPGLIPTHKDIEDKFARIKGLTFYKRDEALRFECLLEMDGDLKPQSQEFLELDKKIKENEETQSGVHDLQWNEYKTKQTFSMKDKSTRRELTKWVKLTQTLANRGAHILCDMQIHGHHIAGALVRNILNTNNVSLSRLIESAECIKNLESTAPALSQV</sequence>
<dbReference type="AlphaFoldDB" id="A0A075AMG3"/>
<protein>
    <submittedName>
        <fullName evidence="1">Uncharacterized protein</fullName>
    </submittedName>
</protein>
<evidence type="ECO:0000313" key="4">
    <source>
        <dbReference type="Proteomes" id="UP000281549"/>
    </source>
</evidence>
<dbReference type="EMBL" id="ML006565">
    <property type="protein sequence ID" value="RKP16422.1"/>
    <property type="molecule type" value="Genomic_DNA"/>
</dbReference>
<reference evidence="2" key="3">
    <citation type="submission" date="2018-08" db="EMBL/GenBank/DDBJ databases">
        <title>Leveraging single-cell genomics to expand the Fungal Tree of Life.</title>
        <authorList>
            <consortium name="DOE Joint Genome Institute"/>
            <person name="Ahrendt S.R."/>
            <person name="Quandt C.A."/>
            <person name="Ciobanu D."/>
            <person name="Clum A."/>
            <person name="Salamov A."/>
            <person name="Andreopoulos B."/>
            <person name="Cheng J.-F."/>
            <person name="Woyke T."/>
            <person name="Pelin A."/>
            <person name="Henrissat B."/>
            <person name="Reynolds N."/>
            <person name="Benny G.L."/>
            <person name="Smith M.E."/>
            <person name="James T.Y."/>
            <person name="Grigoriev I.V."/>
        </authorList>
    </citation>
    <scope>NUCLEOTIDE SEQUENCE</scope>
    <source>
        <strain evidence="2">CSF55</strain>
    </source>
</reference>
<dbReference type="EMBL" id="KE561386">
    <property type="protein sequence ID" value="EPZ30778.1"/>
    <property type="molecule type" value="Genomic_DNA"/>
</dbReference>
<evidence type="ECO:0000313" key="3">
    <source>
        <dbReference type="Proteomes" id="UP000030755"/>
    </source>
</evidence>
<evidence type="ECO:0000313" key="1">
    <source>
        <dbReference type="EMBL" id="EPZ30778.1"/>
    </source>
</evidence>
<gene>
    <name evidence="1" type="ORF">O9G_006270</name>
    <name evidence="2" type="ORF">ROZALSC1DRAFT_31640</name>
</gene>
<organism evidence="1 3">
    <name type="scientific">Rozella allomycis (strain CSF55)</name>
    <dbReference type="NCBI Taxonomy" id="988480"/>
    <lineage>
        <taxon>Eukaryota</taxon>
        <taxon>Fungi</taxon>
        <taxon>Fungi incertae sedis</taxon>
        <taxon>Cryptomycota</taxon>
        <taxon>Cryptomycota incertae sedis</taxon>
        <taxon>Rozella</taxon>
    </lineage>
</organism>
<dbReference type="Proteomes" id="UP000030755">
    <property type="component" value="Unassembled WGS sequence"/>
</dbReference>
<dbReference type="HOGENOM" id="CLU_1653133_0_0_1"/>
<proteinExistence type="predicted"/>
<name>A0A075AMG3_ROZAC</name>
<reference evidence="4" key="2">
    <citation type="journal article" date="2018" name="Nat. Microbiol.">
        <title>Leveraging single-cell genomics to expand the fungal tree of life.</title>
        <authorList>
            <person name="Ahrendt S.R."/>
            <person name="Quandt C.A."/>
            <person name="Ciobanu D."/>
            <person name="Clum A."/>
            <person name="Salamov A."/>
            <person name="Andreopoulos B."/>
            <person name="Cheng J.F."/>
            <person name="Woyke T."/>
            <person name="Pelin A."/>
            <person name="Henrissat B."/>
            <person name="Reynolds N.K."/>
            <person name="Benny G.L."/>
            <person name="Smith M.E."/>
            <person name="James T.Y."/>
            <person name="Grigoriev I.V."/>
        </authorList>
    </citation>
    <scope>NUCLEOTIDE SEQUENCE [LARGE SCALE GENOMIC DNA]</scope>
    <source>
        <strain evidence="4">CSF55</strain>
    </source>
</reference>